<comment type="caution">
    <text evidence="1">The sequence shown here is derived from an EMBL/GenBank/DDBJ whole genome shotgun (WGS) entry which is preliminary data.</text>
</comment>
<proteinExistence type="predicted"/>
<accession>A0ABN2QHC2</accession>
<protein>
    <recommendedName>
        <fullName evidence="3">DUF1902 domain-containing protein</fullName>
    </recommendedName>
</protein>
<organism evidence="1 2">
    <name type="scientific">Catenulispora subtropica</name>
    <dbReference type="NCBI Taxonomy" id="450798"/>
    <lineage>
        <taxon>Bacteria</taxon>
        <taxon>Bacillati</taxon>
        <taxon>Actinomycetota</taxon>
        <taxon>Actinomycetes</taxon>
        <taxon>Catenulisporales</taxon>
        <taxon>Catenulisporaceae</taxon>
        <taxon>Catenulispora</taxon>
    </lineage>
</organism>
<evidence type="ECO:0000313" key="1">
    <source>
        <dbReference type="EMBL" id="GAA1951239.1"/>
    </source>
</evidence>
<reference evidence="1 2" key="1">
    <citation type="journal article" date="2019" name="Int. J. Syst. Evol. Microbiol.">
        <title>The Global Catalogue of Microorganisms (GCM) 10K type strain sequencing project: providing services to taxonomists for standard genome sequencing and annotation.</title>
        <authorList>
            <consortium name="The Broad Institute Genomics Platform"/>
            <consortium name="The Broad Institute Genome Sequencing Center for Infectious Disease"/>
            <person name="Wu L."/>
            <person name="Ma J."/>
        </authorList>
    </citation>
    <scope>NUCLEOTIDE SEQUENCE [LARGE SCALE GENOMIC DNA]</scope>
    <source>
        <strain evidence="1 2">JCM 16013</strain>
    </source>
</reference>
<evidence type="ECO:0008006" key="3">
    <source>
        <dbReference type="Google" id="ProtNLM"/>
    </source>
</evidence>
<sequence>MDVNVSATVKVRVTVDADRWAVARGVESVQASASLATALSAALEHFSDLVPELDLAGGEAKVEKLTWTASTTNTVFPS</sequence>
<dbReference type="RefSeq" id="WP_344655031.1">
    <property type="nucleotide sequence ID" value="NZ_BAAAQM010000001.1"/>
</dbReference>
<gene>
    <name evidence="1" type="ORF">GCM10009838_02960</name>
</gene>
<dbReference type="EMBL" id="BAAAQM010000001">
    <property type="protein sequence ID" value="GAA1951239.1"/>
    <property type="molecule type" value="Genomic_DNA"/>
</dbReference>
<evidence type="ECO:0000313" key="2">
    <source>
        <dbReference type="Proteomes" id="UP001499854"/>
    </source>
</evidence>
<keyword evidence="2" id="KW-1185">Reference proteome</keyword>
<dbReference type="Proteomes" id="UP001499854">
    <property type="component" value="Unassembled WGS sequence"/>
</dbReference>
<name>A0ABN2QHC2_9ACTN</name>